<sequence length="262" mass="29959">MRQQLFCPQYAQTFSLPKNLTKPCKFTKLNNALFNEPSELLLPFRVIDDSGFLLQQPDQEKPSFQIEPRVVKCEKPCESPVENDFHVDSLKLCGGYEEDFDTESILDEEIEDGVDSIMGNLSVNNASPDEASVASCSGQILTWCCPQMGLGFGGHWDLSFWMRRDIKGMRHTDEEEWWRFPPVNVLDISPKFSKRTTEKKKKKIEKPVEKSTKSRKGNSRPKLLLKLNYKEILNAWSDRGTPFSKEIPGHEKSGRDLRGRGG</sequence>
<proteinExistence type="predicted"/>
<evidence type="ECO:0000313" key="1">
    <source>
        <dbReference type="EMBL" id="KAH7848550.1"/>
    </source>
</evidence>
<keyword evidence="2" id="KW-1185">Reference proteome</keyword>
<comment type="caution">
    <text evidence="1">The sequence shown here is derived from an EMBL/GenBank/DDBJ whole genome shotgun (WGS) entry which is preliminary data.</text>
</comment>
<gene>
    <name evidence="1" type="ORF">Vadar_004261</name>
</gene>
<dbReference type="EMBL" id="CM037157">
    <property type="protein sequence ID" value="KAH7848550.1"/>
    <property type="molecule type" value="Genomic_DNA"/>
</dbReference>
<reference evidence="1 2" key="1">
    <citation type="journal article" date="2021" name="Hortic Res">
        <title>High-quality reference genome and annotation aids understanding of berry development for evergreen blueberry (Vaccinium darrowii).</title>
        <authorList>
            <person name="Yu J."/>
            <person name="Hulse-Kemp A.M."/>
            <person name="Babiker E."/>
            <person name="Staton M."/>
        </authorList>
    </citation>
    <scope>NUCLEOTIDE SEQUENCE [LARGE SCALE GENOMIC DNA]</scope>
    <source>
        <strain evidence="2">cv. NJ 8807/NJ 8810</strain>
        <tissue evidence="1">Young leaf</tissue>
    </source>
</reference>
<protein>
    <submittedName>
        <fullName evidence="1">Uncharacterized protein</fullName>
    </submittedName>
</protein>
<organism evidence="1 2">
    <name type="scientific">Vaccinium darrowii</name>
    <dbReference type="NCBI Taxonomy" id="229202"/>
    <lineage>
        <taxon>Eukaryota</taxon>
        <taxon>Viridiplantae</taxon>
        <taxon>Streptophyta</taxon>
        <taxon>Embryophyta</taxon>
        <taxon>Tracheophyta</taxon>
        <taxon>Spermatophyta</taxon>
        <taxon>Magnoliopsida</taxon>
        <taxon>eudicotyledons</taxon>
        <taxon>Gunneridae</taxon>
        <taxon>Pentapetalae</taxon>
        <taxon>asterids</taxon>
        <taxon>Ericales</taxon>
        <taxon>Ericaceae</taxon>
        <taxon>Vaccinioideae</taxon>
        <taxon>Vaccinieae</taxon>
        <taxon>Vaccinium</taxon>
    </lineage>
</organism>
<name>A0ACB7Y555_9ERIC</name>
<dbReference type="Proteomes" id="UP000828048">
    <property type="component" value="Chromosome 7"/>
</dbReference>
<evidence type="ECO:0000313" key="2">
    <source>
        <dbReference type="Proteomes" id="UP000828048"/>
    </source>
</evidence>
<accession>A0ACB7Y555</accession>